<gene>
    <name evidence="1" type="ORF">EAL2_c20200</name>
</gene>
<reference evidence="1 2" key="1">
    <citation type="journal article" date="2014" name="Genome Announc.">
        <title>Complete Genome Sequence of Amino Acid-Utilizing Eubacterium acidaminophilum al-2 (DSM 3953).</title>
        <authorList>
            <person name="Poehlein A."/>
            <person name="Andreesen J.R."/>
            <person name="Daniel R."/>
        </authorList>
    </citation>
    <scope>NUCLEOTIDE SEQUENCE [LARGE SCALE GENOMIC DNA]</scope>
    <source>
        <strain evidence="1 2">DSM 3953</strain>
    </source>
</reference>
<dbReference type="Pfam" id="PF05635">
    <property type="entry name" value="23S_rRNA_IVP"/>
    <property type="match status" value="1"/>
</dbReference>
<dbReference type="STRING" id="1286171.EAL2_c20200"/>
<evidence type="ECO:0000313" key="1">
    <source>
        <dbReference type="EMBL" id="AHM57301.1"/>
    </source>
</evidence>
<dbReference type="RefSeq" id="WP_025436238.1">
    <property type="nucleotide sequence ID" value="NZ_CP007452.1"/>
</dbReference>
<dbReference type="PANTHER" id="PTHR38471:SF2">
    <property type="entry name" value="FOUR HELIX BUNDLE PROTEIN"/>
    <property type="match status" value="1"/>
</dbReference>
<dbReference type="EMBL" id="CP007452">
    <property type="protein sequence ID" value="AHM57301.1"/>
    <property type="molecule type" value="Genomic_DNA"/>
</dbReference>
<evidence type="ECO:0000313" key="2">
    <source>
        <dbReference type="Proteomes" id="UP000019591"/>
    </source>
</evidence>
<name>W8U8X0_PEPAC</name>
<dbReference type="AlphaFoldDB" id="W8U8X0"/>
<dbReference type="InterPro" id="IPR012657">
    <property type="entry name" value="23S_rRNA-intervening_sequence"/>
</dbReference>
<dbReference type="InterPro" id="IPR036583">
    <property type="entry name" value="23S_rRNA_IVS_sf"/>
</dbReference>
<proteinExistence type="predicted"/>
<dbReference type="CDD" id="cd16377">
    <property type="entry name" value="23S_rRNA_IVP_like"/>
    <property type="match status" value="1"/>
</dbReference>
<dbReference type="SUPFAM" id="SSF158446">
    <property type="entry name" value="IVS-encoded protein-like"/>
    <property type="match status" value="1"/>
</dbReference>
<dbReference type="PATRIC" id="fig|1286171.3.peg.1966"/>
<dbReference type="eggNOG" id="COG0399">
    <property type="taxonomic scope" value="Bacteria"/>
</dbReference>
<dbReference type="HOGENOM" id="CLU_129874_0_6_9"/>
<protein>
    <recommendedName>
        <fullName evidence="3">S23 ribosomal protein</fullName>
    </recommendedName>
</protein>
<dbReference type="Gene3D" id="1.20.1440.60">
    <property type="entry name" value="23S rRNA-intervening sequence"/>
    <property type="match status" value="1"/>
</dbReference>
<dbReference type="Proteomes" id="UP000019591">
    <property type="component" value="Chromosome"/>
</dbReference>
<dbReference type="NCBIfam" id="TIGR02436">
    <property type="entry name" value="four helix bundle protein"/>
    <property type="match status" value="1"/>
</dbReference>
<sequence length="117" mass="13432">MDNLLVWKKAHELTLKIYEATKDFPRDELFGLTSQMRRASTSIPCNIVEGKARGSSKEFKRFLLIARGSLEELKYQIMLSKDLNYIDEEKHDVLQEKAKEVGRLLNGLMVSVDKSGK</sequence>
<dbReference type="OrthoDB" id="160990at2"/>
<dbReference type="PANTHER" id="PTHR38471">
    <property type="entry name" value="FOUR HELIX BUNDLE PROTEIN"/>
    <property type="match status" value="1"/>
</dbReference>
<evidence type="ECO:0008006" key="3">
    <source>
        <dbReference type="Google" id="ProtNLM"/>
    </source>
</evidence>
<keyword evidence="2" id="KW-1185">Reference proteome</keyword>
<organism evidence="1 2">
    <name type="scientific">Peptoclostridium acidaminophilum DSM 3953</name>
    <dbReference type="NCBI Taxonomy" id="1286171"/>
    <lineage>
        <taxon>Bacteria</taxon>
        <taxon>Bacillati</taxon>
        <taxon>Bacillota</taxon>
        <taxon>Clostridia</taxon>
        <taxon>Peptostreptococcales</taxon>
        <taxon>Peptoclostridiaceae</taxon>
        <taxon>Peptoclostridium</taxon>
    </lineage>
</organism>
<accession>W8U8X0</accession>
<dbReference type="KEGG" id="eac:EAL2_c20200"/>